<evidence type="ECO:0000313" key="2">
    <source>
        <dbReference type="Proteomes" id="UP000076532"/>
    </source>
</evidence>
<proteinExistence type="predicted"/>
<dbReference type="AlphaFoldDB" id="A0A166MJ08"/>
<name>A0A166MJ08_9AGAM</name>
<evidence type="ECO:0000313" key="1">
    <source>
        <dbReference type="EMBL" id="KZP24048.1"/>
    </source>
</evidence>
<gene>
    <name evidence="1" type="ORF">FIBSPDRAFT_442781</name>
</gene>
<protein>
    <submittedName>
        <fullName evidence="1">Uncharacterized protein</fullName>
    </submittedName>
</protein>
<reference evidence="1 2" key="1">
    <citation type="journal article" date="2016" name="Mol. Biol. Evol.">
        <title>Comparative Genomics of Early-Diverging Mushroom-Forming Fungi Provides Insights into the Origins of Lignocellulose Decay Capabilities.</title>
        <authorList>
            <person name="Nagy L.G."/>
            <person name="Riley R."/>
            <person name="Tritt A."/>
            <person name="Adam C."/>
            <person name="Daum C."/>
            <person name="Floudas D."/>
            <person name="Sun H."/>
            <person name="Yadav J.S."/>
            <person name="Pangilinan J."/>
            <person name="Larsson K.H."/>
            <person name="Matsuura K."/>
            <person name="Barry K."/>
            <person name="Labutti K."/>
            <person name="Kuo R."/>
            <person name="Ohm R.A."/>
            <person name="Bhattacharya S.S."/>
            <person name="Shirouzu T."/>
            <person name="Yoshinaga Y."/>
            <person name="Martin F.M."/>
            <person name="Grigoriev I.V."/>
            <person name="Hibbett D.S."/>
        </authorList>
    </citation>
    <scope>NUCLEOTIDE SEQUENCE [LARGE SCALE GENOMIC DNA]</scope>
    <source>
        <strain evidence="1 2">CBS 109695</strain>
    </source>
</reference>
<accession>A0A166MJ08</accession>
<organism evidence="1 2">
    <name type="scientific">Athelia psychrophila</name>
    <dbReference type="NCBI Taxonomy" id="1759441"/>
    <lineage>
        <taxon>Eukaryota</taxon>
        <taxon>Fungi</taxon>
        <taxon>Dikarya</taxon>
        <taxon>Basidiomycota</taxon>
        <taxon>Agaricomycotina</taxon>
        <taxon>Agaricomycetes</taxon>
        <taxon>Agaricomycetidae</taxon>
        <taxon>Atheliales</taxon>
        <taxon>Atheliaceae</taxon>
        <taxon>Athelia</taxon>
    </lineage>
</organism>
<sequence length="71" mass="8135">MRSWLIPYWPWQHVRSACSPCFCFCVRLTVFFLLFQHGLAKSHHHSLGQLDVGLQQAEQAEISAVLAGEDH</sequence>
<keyword evidence="2" id="KW-1185">Reference proteome</keyword>
<dbReference type="Proteomes" id="UP000076532">
    <property type="component" value="Unassembled WGS sequence"/>
</dbReference>
<dbReference type="EMBL" id="KV417529">
    <property type="protein sequence ID" value="KZP24048.1"/>
    <property type="molecule type" value="Genomic_DNA"/>
</dbReference>